<dbReference type="Proteomes" id="UP000799429">
    <property type="component" value="Unassembled WGS sequence"/>
</dbReference>
<keyword evidence="1" id="KW-0812">Transmembrane</keyword>
<accession>A0A9P4S3I6</accession>
<feature type="transmembrane region" description="Helical" evidence="1">
    <location>
        <begin position="75"/>
        <end position="97"/>
    </location>
</feature>
<keyword evidence="1" id="KW-1133">Transmembrane helix</keyword>
<evidence type="ECO:0000256" key="1">
    <source>
        <dbReference type="SAM" id="Phobius"/>
    </source>
</evidence>
<feature type="transmembrane region" description="Helical" evidence="1">
    <location>
        <begin position="606"/>
        <end position="627"/>
    </location>
</feature>
<dbReference type="AlphaFoldDB" id="A0A9P4S3I6"/>
<feature type="transmembrane region" description="Helical" evidence="1">
    <location>
        <begin position="178"/>
        <end position="202"/>
    </location>
</feature>
<organism evidence="2 3">
    <name type="scientific">Patellaria atrata CBS 101060</name>
    <dbReference type="NCBI Taxonomy" id="1346257"/>
    <lineage>
        <taxon>Eukaryota</taxon>
        <taxon>Fungi</taxon>
        <taxon>Dikarya</taxon>
        <taxon>Ascomycota</taxon>
        <taxon>Pezizomycotina</taxon>
        <taxon>Dothideomycetes</taxon>
        <taxon>Dothideomycetes incertae sedis</taxon>
        <taxon>Patellariales</taxon>
        <taxon>Patellariaceae</taxon>
        <taxon>Patellaria</taxon>
    </lineage>
</organism>
<dbReference type="EMBL" id="MU006109">
    <property type="protein sequence ID" value="KAF2835399.1"/>
    <property type="molecule type" value="Genomic_DNA"/>
</dbReference>
<keyword evidence="1" id="KW-0472">Membrane</keyword>
<protein>
    <submittedName>
        <fullName evidence="2">Uncharacterized protein</fullName>
    </submittedName>
</protein>
<reference evidence="2" key="1">
    <citation type="journal article" date="2020" name="Stud. Mycol.">
        <title>101 Dothideomycetes genomes: a test case for predicting lifestyles and emergence of pathogens.</title>
        <authorList>
            <person name="Haridas S."/>
            <person name="Albert R."/>
            <person name="Binder M."/>
            <person name="Bloem J."/>
            <person name="Labutti K."/>
            <person name="Salamov A."/>
            <person name="Andreopoulos B."/>
            <person name="Baker S."/>
            <person name="Barry K."/>
            <person name="Bills G."/>
            <person name="Bluhm B."/>
            <person name="Cannon C."/>
            <person name="Castanera R."/>
            <person name="Culley D."/>
            <person name="Daum C."/>
            <person name="Ezra D."/>
            <person name="Gonzalez J."/>
            <person name="Henrissat B."/>
            <person name="Kuo A."/>
            <person name="Liang C."/>
            <person name="Lipzen A."/>
            <person name="Lutzoni F."/>
            <person name="Magnuson J."/>
            <person name="Mondo S."/>
            <person name="Nolan M."/>
            <person name="Ohm R."/>
            <person name="Pangilinan J."/>
            <person name="Park H.-J."/>
            <person name="Ramirez L."/>
            <person name="Alfaro M."/>
            <person name="Sun H."/>
            <person name="Tritt A."/>
            <person name="Yoshinaga Y."/>
            <person name="Zwiers L.-H."/>
            <person name="Turgeon B."/>
            <person name="Goodwin S."/>
            <person name="Spatafora J."/>
            <person name="Crous P."/>
            <person name="Grigoriev I."/>
        </authorList>
    </citation>
    <scope>NUCLEOTIDE SEQUENCE</scope>
    <source>
        <strain evidence="2">CBS 101060</strain>
    </source>
</reference>
<evidence type="ECO:0000313" key="3">
    <source>
        <dbReference type="Proteomes" id="UP000799429"/>
    </source>
</evidence>
<dbReference type="OrthoDB" id="5342924at2759"/>
<proteinExistence type="predicted"/>
<keyword evidence="3" id="KW-1185">Reference proteome</keyword>
<comment type="caution">
    <text evidence="2">The sequence shown here is derived from an EMBL/GenBank/DDBJ whole genome shotgun (WGS) entry which is preliminary data.</text>
</comment>
<feature type="transmembrane region" description="Helical" evidence="1">
    <location>
        <begin position="109"/>
        <end position="130"/>
    </location>
</feature>
<evidence type="ECO:0000313" key="2">
    <source>
        <dbReference type="EMBL" id="KAF2835399.1"/>
    </source>
</evidence>
<name>A0A9P4S3I6_9PEZI</name>
<gene>
    <name evidence="2" type="ORF">M501DRAFT_999153</name>
</gene>
<sequence>MKPTHSYREEVDPTKETGIEKEDLLDKSYESSNGLLLKTLNLYILKVIVQPFCARQEKPKIAFRHDRLVSLIRSSVHLAPIAGCAIIFSLNASPQFIGSDFLWISSLQYVATAHGLLMQASIAAVVLEYVRHEITFNENMPFGALFSALQVSHISYLWSLEFWASISASCLQGHRRILFASLVFFSLILAAVVGPSSAVAMIPRQRDFLFGSAIITFPYSRREMFPSQLTSEIANNSCLTAEFLGKELNSQCLLGSEWQTVLRYLEEENPGSVQSIGSATSRSLTFSRETDTMTATTQSLLVADALASWSKAWWQGVWVRMPADNDVMVKLKSRPPQPFVQTDCRPFIALQNSTSAIVRFGNTLNPTFASRLLLEADVWSMAQRSEGSRFIWEEPEVSSQNNFSVLAIVLFPKNWWPLPPSIPQPQFNTTPANGVVAAACSVRAAWASPADTILMSTSEQVLGSVNEFSFNHTKWTFTPSSVPSIVHISREWAKRIPAEGLNSPSVLRLAWSLDSIPMLSQKIISGLLAGGMAAYFPRRGTNIGATFRTQYTCAQGCRAGTVQIGAGSQYGNFTINNFRSDESFEMGVEVTAAGYAYNMDGVGVKIAISVLALYCAFALGFVCYALISGASSSCWDTVAEVTALALNSERPQVLKNTSTGIRTMATFRAPVSVRAHEDKGLQIIFEGEALKFPRHVSL</sequence>